<dbReference type="Proteomes" id="UP001144280">
    <property type="component" value="Unassembled WGS sequence"/>
</dbReference>
<sequence length="148" mass="16262">MPIQQFAIVVADSSAVPVQVERDAPSLAEAVPPAVHDLEAKGHRPARVDAGDWVTLADIGARVGRSRENVRLWAIGRYGPGGFPPPLNPGCDTTFYSWAEVSVWLRERMGFDVPDDEPVLAAMNLALQLRRLAPRLTRMDLVRTLLDP</sequence>
<dbReference type="EMBL" id="BSDI01000032">
    <property type="protein sequence ID" value="GLI00328.1"/>
    <property type="molecule type" value="Genomic_DNA"/>
</dbReference>
<name>A0ABQ5R200_9ACTN</name>
<accession>A0ABQ5R200</accession>
<protein>
    <recommendedName>
        <fullName evidence="3">DNA-binding protein</fullName>
    </recommendedName>
</protein>
<keyword evidence="2" id="KW-1185">Reference proteome</keyword>
<reference evidence="1" key="1">
    <citation type="submission" date="2022-12" db="EMBL/GenBank/DDBJ databases">
        <title>New Phytohabitans aurantiacus sp. RD004123 nov., an actinomycete isolated from soil.</title>
        <authorList>
            <person name="Triningsih D.W."/>
            <person name="Harunari E."/>
            <person name="Igarashi Y."/>
        </authorList>
    </citation>
    <scope>NUCLEOTIDE SEQUENCE</scope>
    <source>
        <strain evidence="1">RD004123</strain>
    </source>
</reference>
<organism evidence="1 2">
    <name type="scientific">Phytohabitans aurantiacus</name>
    <dbReference type="NCBI Taxonomy" id="3016789"/>
    <lineage>
        <taxon>Bacteria</taxon>
        <taxon>Bacillati</taxon>
        <taxon>Actinomycetota</taxon>
        <taxon>Actinomycetes</taxon>
        <taxon>Micromonosporales</taxon>
        <taxon>Micromonosporaceae</taxon>
    </lineage>
</organism>
<dbReference type="RefSeq" id="WP_281900560.1">
    <property type="nucleotide sequence ID" value="NZ_BSDI01000032.1"/>
</dbReference>
<gene>
    <name evidence="1" type="ORF">Pa4123_56040</name>
</gene>
<evidence type="ECO:0000313" key="2">
    <source>
        <dbReference type="Proteomes" id="UP001144280"/>
    </source>
</evidence>
<comment type="caution">
    <text evidence="1">The sequence shown here is derived from an EMBL/GenBank/DDBJ whole genome shotgun (WGS) entry which is preliminary data.</text>
</comment>
<proteinExistence type="predicted"/>
<evidence type="ECO:0008006" key="3">
    <source>
        <dbReference type="Google" id="ProtNLM"/>
    </source>
</evidence>
<evidence type="ECO:0000313" key="1">
    <source>
        <dbReference type="EMBL" id="GLI00328.1"/>
    </source>
</evidence>